<feature type="chain" id="PRO_5005217242" description="DUF3299 domain-containing protein" evidence="1">
    <location>
        <begin position="35"/>
        <end position="176"/>
    </location>
</feature>
<proteinExistence type="predicted"/>
<accession>A0A0H5D132</accession>
<evidence type="ECO:0008006" key="4">
    <source>
        <dbReference type="Google" id="ProtNLM"/>
    </source>
</evidence>
<dbReference type="InterPro" id="IPR006311">
    <property type="entry name" value="TAT_signal"/>
</dbReference>
<dbReference type="Proteomes" id="UP000043764">
    <property type="component" value="Unassembled WGS sequence"/>
</dbReference>
<dbReference type="Gene3D" id="2.40.50.870">
    <property type="entry name" value="Protein of unknown function (DUF3299)"/>
    <property type="match status" value="1"/>
</dbReference>
<dbReference type="STRING" id="481446.NIT7645_01554"/>
<dbReference type="Pfam" id="PF11736">
    <property type="entry name" value="DUF3299"/>
    <property type="match status" value="1"/>
</dbReference>
<keyword evidence="3" id="KW-1185">Reference proteome</keyword>
<dbReference type="EMBL" id="CVRL01000017">
    <property type="protein sequence ID" value="CRL10861.1"/>
    <property type="molecule type" value="Genomic_DNA"/>
</dbReference>
<dbReference type="AlphaFoldDB" id="A0A0H5D132"/>
<gene>
    <name evidence="2" type="ORF">NIT7321_01709</name>
</gene>
<evidence type="ECO:0000313" key="3">
    <source>
        <dbReference type="Proteomes" id="UP000043764"/>
    </source>
</evidence>
<dbReference type="InterPro" id="IPR021727">
    <property type="entry name" value="DUF3299"/>
</dbReference>
<sequence>MVSRTPLDRRSVLTGLLAGPLLLTSPMLAGPALADDVIDLNWEDLRPDAADSLPKVLRGVLQHEEASRVSQQPASTGVRTDWNGQTVRLPGYIVPLEYKGSGVTAFLLVPFVGACVHVPPPPANQLVFVTTQDPYETAGLFEPVYVTGMFGVSSLSTQLADVGYALSADEIVPYQF</sequence>
<keyword evidence="1" id="KW-0732">Signal</keyword>
<feature type="signal peptide" evidence="1">
    <location>
        <begin position="1"/>
        <end position="34"/>
    </location>
</feature>
<reference evidence="3" key="1">
    <citation type="submission" date="2015-05" db="EMBL/GenBank/DDBJ databases">
        <authorList>
            <person name="Rodrigo-Torres Lidia"/>
            <person name="Arahal R.David."/>
        </authorList>
    </citation>
    <scope>NUCLEOTIDE SEQUENCE [LARGE SCALE GENOMIC DNA]</scope>
    <source>
        <strain evidence="3">CECT 7321</strain>
    </source>
</reference>
<protein>
    <recommendedName>
        <fullName evidence="4">DUF3299 domain-containing protein</fullName>
    </recommendedName>
</protein>
<dbReference type="RefSeq" id="WP_046210403.1">
    <property type="nucleotide sequence ID" value="NZ_CVRL01000017.1"/>
</dbReference>
<name>A0A0H5D132_9RHOB</name>
<organism evidence="2 3">
    <name type="scientific">Phaeobacter italicus</name>
    <dbReference type="NCBI Taxonomy" id="481446"/>
    <lineage>
        <taxon>Bacteria</taxon>
        <taxon>Pseudomonadati</taxon>
        <taxon>Pseudomonadota</taxon>
        <taxon>Alphaproteobacteria</taxon>
        <taxon>Rhodobacterales</taxon>
        <taxon>Roseobacteraceae</taxon>
        <taxon>Phaeobacter</taxon>
    </lineage>
</organism>
<evidence type="ECO:0000313" key="2">
    <source>
        <dbReference type="EMBL" id="CRL10861.1"/>
    </source>
</evidence>
<evidence type="ECO:0000256" key="1">
    <source>
        <dbReference type="SAM" id="SignalP"/>
    </source>
</evidence>
<dbReference type="PROSITE" id="PS51318">
    <property type="entry name" value="TAT"/>
    <property type="match status" value="1"/>
</dbReference>